<dbReference type="Pfam" id="PF16403">
    <property type="entry name" value="Bact_surface_Ig-like"/>
    <property type="match status" value="1"/>
</dbReference>
<gene>
    <name evidence="3" type="ORF">DB31_2767</name>
</gene>
<reference evidence="3 4" key="1">
    <citation type="submission" date="2014-04" db="EMBL/GenBank/DDBJ databases">
        <title>Genome assembly of Hyalangium minutum DSM 14724.</title>
        <authorList>
            <person name="Sharma G."/>
            <person name="Subramanian S."/>
        </authorList>
    </citation>
    <scope>NUCLEOTIDE SEQUENCE [LARGE SCALE GENOMIC DNA]</scope>
    <source>
        <strain evidence="3 4">DSM 14724</strain>
    </source>
</reference>
<evidence type="ECO:0000313" key="3">
    <source>
        <dbReference type="EMBL" id="KFE63174.1"/>
    </source>
</evidence>
<protein>
    <recommendedName>
        <fullName evidence="2">Pesticidal crystal protein Cry22Aa Ig-like domain-containing protein</fullName>
    </recommendedName>
</protein>
<dbReference type="STRING" id="394096.DB31_2767"/>
<proteinExistence type="predicted"/>
<comment type="caution">
    <text evidence="3">The sequence shown here is derived from an EMBL/GenBank/DDBJ whole genome shotgun (WGS) entry which is preliminary data.</text>
</comment>
<evidence type="ECO:0000256" key="1">
    <source>
        <dbReference type="SAM" id="SignalP"/>
    </source>
</evidence>
<dbReference type="InterPro" id="IPR013783">
    <property type="entry name" value="Ig-like_fold"/>
</dbReference>
<feature type="chain" id="PRO_5001799430" description="Pesticidal crystal protein Cry22Aa Ig-like domain-containing protein" evidence="1">
    <location>
        <begin position="24"/>
        <end position="602"/>
    </location>
</feature>
<evidence type="ECO:0000313" key="4">
    <source>
        <dbReference type="Proteomes" id="UP000028725"/>
    </source>
</evidence>
<organism evidence="3 4">
    <name type="scientific">Hyalangium minutum</name>
    <dbReference type="NCBI Taxonomy" id="394096"/>
    <lineage>
        <taxon>Bacteria</taxon>
        <taxon>Pseudomonadati</taxon>
        <taxon>Myxococcota</taxon>
        <taxon>Myxococcia</taxon>
        <taxon>Myxococcales</taxon>
        <taxon>Cystobacterineae</taxon>
        <taxon>Archangiaceae</taxon>
        <taxon>Hyalangium</taxon>
    </lineage>
</organism>
<name>A0A085W661_9BACT</name>
<dbReference type="Proteomes" id="UP000028725">
    <property type="component" value="Unassembled WGS sequence"/>
</dbReference>
<feature type="domain" description="Pesticidal crystal protein Cry22Aa Ig-like" evidence="2">
    <location>
        <begin position="525"/>
        <end position="597"/>
    </location>
</feature>
<dbReference type="AlphaFoldDB" id="A0A085W661"/>
<keyword evidence="1" id="KW-0732">Signal</keyword>
<feature type="signal peptide" evidence="1">
    <location>
        <begin position="1"/>
        <end position="23"/>
    </location>
</feature>
<evidence type="ECO:0000259" key="2">
    <source>
        <dbReference type="Pfam" id="PF16403"/>
    </source>
</evidence>
<dbReference type="PATRIC" id="fig|394096.3.peg.7098"/>
<dbReference type="Gene3D" id="2.60.40.10">
    <property type="entry name" value="Immunoglobulins"/>
    <property type="match status" value="1"/>
</dbReference>
<sequence>MNSSRLSLMLSLCTLLSVLSACGSTAPAESGPLPGDVEDVMARTWTSGKDGVAPSAFTPSSEAGVPIFHSYVSKSQVTPSVTAGNGLYLVVWKEFIADTAMILAARVRASDGAVLDASPLVIDTQTQYESVAKPTAAFDGTNFLVVYGKYRPSNYSYREDIFGKRVRASDGAVLDSGPIQISFISNSGITQNPTVTFTGSYFLVLWETMVSGWSLYGAYVQPSGQVITTTSSFAVAPNAFNSQLASGPSGNSLAVWSETPQGRIRVGWLTGTSHQAILFFTVADSGGSNPAIAYNGSTFLVVWNEAGGVVKARRVRLSQVQGQPFSDTSFTVGTGAISAATVSADAQNFHVTYEATRDGARQLISTRVTADGVVASGAENTLSDLRTSTGAERPASASLGADQKLVAYKQYEPAVGYERIKFRRVSDVVASDCTTGQPSIVLNGDATMTLECGSAAYVDAGAHAFNGCGDALPVTAYNSGADSSGPGPNSGAVGSYSVGYAAWDATGSANASRTVNVVDRTPPVLTLKGPAHSTHMCGSQWVDPGVTATDTCYGNLTAQVWHTGEVNGWAEGTYTVTYTLTDTGGNSTTPVQRTVEVVDCPW</sequence>
<dbReference type="EMBL" id="JMCB01000018">
    <property type="protein sequence ID" value="KFE63174.1"/>
    <property type="molecule type" value="Genomic_DNA"/>
</dbReference>
<dbReference type="PROSITE" id="PS51257">
    <property type="entry name" value="PROKAR_LIPOPROTEIN"/>
    <property type="match status" value="1"/>
</dbReference>
<accession>A0A085W661</accession>
<keyword evidence="4" id="KW-1185">Reference proteome</keyword>
<dbReference type="InterPro" id="IPR032179">
    <property type="entry name" value="Cry22Aa_Ig-like"/>
</dbReference>